<comment type="caution">
    <text evidence="2">The sequence shown here is derived from an EMBL/GenBank/DDBJ whole genome shotgun (WGS) entry which is preliminary data.</text>
</comment>
<keyword evidence="1" id="KW-0732">Signal</keyword>
<evidence type="ECO:0000313" key="2">
    <source>
        <dbReference type="EMBL" id="NLR90983.1"/>
    </source>
</evidence>
<proteinExistence type="predicted"/>
<dbReference type="EMBL" id="JABAIL010000002">
    <property type="protein sequence ID" value="NLR90983.1"/>
    <property type="molecule type" value="Genomic_DNA"/>
</dbReference>
<evidence type="ECO:0000313" key="3">
    <source>
        <dbReference type="Proteomes" id="UP000585050"/>
    </source>
</evidence>
<dbReference type="Proteomes" id="UP000585050">
    <property type="component" value="Unassembled WGS sequence"/>
</dbReference>
<dbReference type="AlphaFoldDB" id="A0A7X8SIZ7"/>
<accession>A0A7X8SIZ7</accession>
<keyword evidence="3" id="KW-1185">Reference proteome</keyword>
<name>A0A7X8SIZ7_9BACT</name>
<evidence type="ECO:0000256" key="1">
    <source>
        <dbReference type="SAM" id="SignalP"/>
    </source>
</evidence>
<feature type="chain" id="PRO_5031050566" evidence="1">
    <location>
        <begin position="22"/>
        <end position="382"/>
    </location>
</feature>
<feature type="signal peptide" evidence="1">
    <location>
        <begin position="1"/>
        <end position="21"/>
    </location>
</feature>
<dbReference type="SUPFAM" id="SSF56935">
    <property type="entry name" value="Porins"/>
    <property type="match status" value="1"/>
</dbReference>
<gene>
    <name evidence="2" type="ORF">HGP29_07180</name>
</gene>
<dbReference type="RefSeq" id="WP_168881689.1">
    <property type="nucleotide sequence ID" value="NZ_JABAIL010000002.1"/>
</dbReference>
<sequence>MKKNITFLLVAFFATLGSLWAQDSKTDKDSVTVKDTKYGEFFKNNLSVTIDARMDYRAYGETGQTDGFRAMDQKFQFSDFRFGINGMLTKNIGFSFLYSPTSTDIGESGISDDIQYANLWYQSDNGHWFFQAGKGFMNVGTMEQYYDPNDVYMWSIMGYNLGVYKTGVTAQYTTTSGQSFGAQILNSQETDSLGDQHNFEYNVYWYGYLVKDKITTTASFTVIDDKDDLNTSTPFSANVGLQWTFGDFIIDTDYAMSKNMPNFQDDALYQSMPIKVMYNGKHWKPYVKYIYNNVRFDQPTMTVADGEAVYDANINQIEIALQYYPWEGKNIRFHVVGMYMDDANSYYGDGIVNSKPNTSHYQGDFQVMAGVRIGFDVLKGWK</sequence>
<organism evidence="2 3">
    <name type="scientific">Flammeovirga agarivorans</name>
    <dbReference type="NCBI Taxonomy" id="2726742"/>
    <lineage>
        <taxon>Bacteria</taxon>
        <taxon>Pseudomonadati</taxon>
        <taxon>Bacteroidota</taxon>
        <taxon>Cytophagia</taxon>
        <taxon>Cytophagales</taxon>
        <taxon>Flammeovirgaceae</taxon>
        <taxon>Flammeovirga</taxon>
    </lineage>
</organism>
<protein>
    <submittedName>
        <fullName evidence="2">Uncharacterized protein</fullName>
    </submittedName>
</protein>
<reference evidence="2 3" key="1">
    <citation type="submission" date="2020-04" db="EMBL/GenBank/DDBJ databases">
        <title>Flammeovirga sp. SR4, a novel species isolated from seawater.</title>
        <authorList>
            <person name="Wang X."/>
        </authorList>
    </citation>
    <scope>NUCLEOTIDE SEQUENCE [LARGE SCALE GENOMIC DNA]</scope>
    <source>
        <strain evidence="2 3">SR4</strain>
    </source>
</reference>